<dbReference type="PANTHER" id="PTHR10948:SF23">
    <property type="entry name" value="TRANSPOSASE INSI FOR INSERTION SEQUENCE ELEMENT IS30A-RELATED"/>
    <property type="match status" value="1"/>
</dbReference>
<accession>A0A0R1VV28</accession>
<dbReference type="GO" id="GO:0032196">
    <property type="term" value="P:transposition"/>
    <property type="evidence" value="ECO:0007669"/>
    <property type="project" value="TreeGrafter"/>
</dbReference>
<dbReference type="SUPFAM" id="SSF53098">
    <property type="entry name" value="Ribonuclease H-like"/>
    <property type="match status" value="1"/>
</dbReference>
<dbReference type="Proteomes" id="UP000051820">
    <property type="component" value="Unassembled WGS sequence"/>
</dbReference>
<name>A0A0R1VV28_9LACO</name>
<sequence length="60" mass="7018">MERGINENTNGLLLEFFPKGKSFKDFSIIDVQEVQYTLNHRPRKYLDYKCPADIVPELAD</sequence>
<comment type="caution">
    <text evidence="1">The sequence shown here is derived from an EMBL/GenBank/DDBJ whole genome shotgun (WGS) entry which is preliminary data.</text>
</comment>
<protein>
    <recommendedName>
        <fullName evidence="3">Transposase</fullName>
    </recommendedName>
</protein>
<dbReference type="EMBL" id="AZGF01000047">
    <property type="protein sequence ID" value="KRM09279.1"/>
    <property type="molecule type" value="Genomic_DNA"/>
</dbReference>
<proteinExistence type="predicted"/>
<evidence type="ECO:0000313" key="2">
    <source>
        <dbReference type="Proteomes" id="UP000051820"/>
    </source>
</evidence>
<dbReference type="STRING" id="1423807.FD16_GL001867"/>
<dbReference type="GO" id="GO:0004803">
    <property type="term" value="F:transposase activity"/>
    <property type="evidence" value="ECO:0007669"/>
    <property type="project" value="TreeGrafter"/>
</dbReference>
<organism evidence="1 2">
    <name type="scientific">Paucilactobacillus suebicus DSM 5007 = KCTC 3549</name>
    <dbReference type="NCBI Taxonomy" id="1423807"/>
    <lineage>
        <taxon>Bacteria</taxon>
        <taxon>Bacillati</taxon>
        <taxon>Bacillota</taxon>
        <taxon>Bacilli</taxon>
        <taxon>Lactobacillales</taxon>
        <taxon>Lactobacillaceae</taxon>
        <taxon>Paucilactobacillus</taxon>
    </lineage>
</organism>
<dbReference type="GO" id="GO:0005829">
    <property type="term" value="C:cytosol"/>
    <property type="evidence" value="ECO:0007669"/>
    <property type="project" value="TreeGrafter"/>
</dbReference>
<evidence type="ECO:0000313" key="1">
    <source>
        <dbReference type="EMBL" id="KRM09279.1"/>
    </source>
</evidence>
<dbReference type="AlphaFoldDB" id="A0A0R1VV28"/>
<dbReference type="InterPro" id="IPR051917">
    <property type="entry name" value="Transposase-Integrase"/>
</dbReference>
<dbReference type="eggNOG" id="COG2826">
    <property type="taxonomic scope" value="Bacteria"/>
</dbReference>
<keyword evidence="2" id="KW-1185">Reference proteome</keyword>
<evidence type="ECO:0008006" key="3">
    <source>
        <dbReference type="Google" id="ProtNLM"/>
    </source>
</evidence>
<gene>
    <name evidence="1" type="ORF">FD16_GL001867</name>
</gene>
<dbReference type="PANTHER" id="PTHR10948">
    <property type="entry name" value="TRANSPOSASE"/>
    <property type="match status" value="1"/>
</dbReference>
<reference evidence="1 2" key="1">
    <citation type="journal article" date="2015" name="Genome Announc.">
        <title>Expanding the biotechnology potential of lactobacilli through comparative genomics of 213 strains and associated genera.</title>
        <authorList>
            <person name="Sun Z."/>
            <person name="Harris H.M."/>
            <person name="McCann A."/>
            <person name="Guo C."/>
            <person name="Argimon S."/>
            <person name="Zhang W."/>
            <person name="Yang X."/>
            <person name="Jeffery I.B."/>
            <person name="Cooney J.C."/>
            <person name="Kagawa T.F."/>
            <person name="Liu W."/>
            <person name="Song Y."/>
            <person name="Salvetti E."/>
            <person name="Wrobel A."/>
            <person name="Rasinkangas P."/>
            <person name="Parkhill J."/>
            <person name="Rea M.C."/>
            <person name="O'Sullivan O."/>
            <person name="Ritari J."/>
            <person name="Douillard F.P."/>
            <person name="Paul Ross R."/>
            <person name="Yang R."/>
            <person name="Briner A.E."/>
            <person name="Felis G.E."/>
            <person name="de Vos W.M."/>
            <person name="Barrangou R."/>
            <person name="Klaenhammer T.R."/>
            <person name="Caufield P.W."/>
            <person name="Cui Y."/>
            <person name="Zhang H."/>
            <person name="O'Toole P.W."/>
        </authorList>
    </citation>
    <scope>NUCLEOTIDE SEQUENCE [LARGE SCALE GENOMIC DNA]</scope>
    <source>
        <strain evidence="1 2">DSM 5007</strain>
    </source>
</reference>
<dbReference type="InterPro" id="IPR012337">
    <property type="entry name" value="RNaseH-like_sf"/>
</dbReference>